<evidence type="ECO:0000313" key="2">
    <source>
        <dbReference type="EMBL" id="KQJ99051.1"/>
    </source>
</evidence>
<evidence type="ECO:0000259" key="1">
    <source>
        <dbReference type="Pfam" id="PF07762"/>
    </source>
</evidence>
<protein>
    <recommendedName>
        <fullName evidence="1">DUF1618 domain-containing protein</fullName>
    </recommendedName>
</protein>
<dbReference type="Pfam" id="PF07762">
    <property type="entry name" value="DUF1618"/>
    <property type="match status" value="1"/>
</dbReference>
<dbReference type="OrthoDB" id="604127at2759"/>
<accession>A0A0Q3IEN9</accession>
<dbReference type="Proteomes" id="UP000008810">
    <property type="component" value="Chromosome 3"/>
</dbReference>
<reference evidence="3" key="3">
    <citation type="submission" date="2018-08" db="UniProtKB">
        <authorList>
            <consortium name="EnsemblPlants"/>
        </authorList>
    </citation>
    <scope>IDENTIFICATION</scope>
    <source>
        <strain evidence="3">cv. Bd21</strain>
    </source>
</reference>
<organism evidence="2">
    <name type="scientific">Brachypodium distachyon</name>
    <name type="common">Purple false brome</name>
    <name type="synonym">Trachynia distachya</name>
    <dbReference type="NCBI Taxonomy" id="15368"/>
    <lineage>
        <taxon>Eukaryota</taxon>
        <taxon>Viridiplantae</taxon>
        <taxon>Streptophyta</taxon>
        <taxon>Embryophyta</taxon>
        <taxon>Tracheophyta</taxon>
        <taxon>Spermatophyta</taxon>
        <taxon>Magnoliopsida</taxon>
        <taxon>Liliopsida</taxon>
        <taxon>Poales</taxon>
        <taxon>Poaceae</taxon>
        <taxon>BOP clade</taxon>
        <taxon>Pooideae</taxon>
        <taxon>Stipodae</taxon>
        <taxon>Brachypodieae</taxon>
        <taxon>Brachypodium</taxon>
    </lineage>
</organism>
<sequence length="185" mass="21072">MRRGKARTWAWWHTDAVIPYGDSLGYVDYSRGILLADVLSERPQLRYVRLPVTNIPVGDPDDRETGLRGCPERSRSVCVTDGGRTMKFFDVVTTAVLFPGGGCRPASSSFAIKVWRLRSDNKTWEKECTMEDIELWSLRGYTKVFWNSIENDGNMSSGNLPTQTAFMACDFSKYLLTTRKRKGPW</sequence>
<reference evidence="2" key="2">
    <citation type="submission" date="2017-06" db="EMBL/GenBank/DDBJ databases">
        <title>WGS assembly of Brachypodium distachyon.</title>
        <authorList>
            <consortium name="The International Brachypodium Initiative"/>
            <person name="Lucas S."/>
            <person name="Harmon-Smith M."/>
            <person name="Lail K."/>
            <person name="Tice H."/>
            <person name="Grimwood J."/>
            <person name="Bruce D."/>
            <person name="Barry K."/>
            <person name="Shu S."/>
            <person name="Lindquist E."/>
            <person name="Wang M."/>
            <person name="Pitluck S."/>
            <person name="Vogel J.P."/>
            <person name="Garvin D.F."/>
            <person name="Mockler T.C."/>
            <person name="Schmutz J."/>
            <person name="Rokhsar D."/>
            <person name="Bevan M.W."/>
        </authorList>
    </citation>
    <scope>NUCLEOTIDE SEQUENCE</scope>
    <source>
        <strain evidence="2">Bd21</strain>
    </source>
</reference>
<dbReference type="PANTHER" id="PTHR33074">
    <property type="entry name" value="EXPRESSED PROTEIN-RELATED"/>
    <property type="match status" value="1"/>
</dbReference>
<evidence type="ECO:0000313" key="3">
    <source>
        <dbReference type="EnsemblPlants" id="KQJ99051"/>
    </source>
</evidence>
<dbReference type="Gramene" id="KQJ99051">
    <property type="protein sequence ID" value="KQJ99051"/>
    <property type="gene ID" value="BRADI_3g40770v3"/>
</dbReference>
<evidence type="ECO:0000313" key="4">
    <source>
        <dbReference type="Proteomes" id="UP000008810"/>
    </source>
</evidence>
<name>A0A0Q3IEN9_BRADI</name>
<gene>
    <name evidence="2" type="ORF">BRADI_3g40770v3</name>
</gene>
<feature type="domain" description="DUF1618" evidence="1">
    <location>
        <begin position="27"/>
        <end position="139"/>
    </location>
</feature>
<dbReference type="AlphaFoldDB" id="A0A0Q3IEN9"/>
<proteinExistence type="predicted"/>
<dbReference type="InParanoid" id="A0A0Q3IEN9"/>
<reference evidence="2 3" key="1">
    <citation type="journal article" date="2010" name="Nature">
        <title>Genome sequencing and analysis of the model grass Brachypodium distachyon.</title>
        <authorList>
            <consortium name="International Brachypodium Initiative"/>
        </authorList>
    </citation>
    <scope>NUCLEOTIDE SEQUENCE [LARGE SCALE GENOMIC DNA]</scope>
    <source>
        <strain evidence="2 3">Bd21</strain>
    </source>
</reference>
<dbReference type="EnsemblPlants" id="KQJ99051">
    <property type="protein sequence ID" value="KQJ99051"/>
    <property type="gene ID" value="BRADI_3g40770v3"/>
</dbReference>
<dbReference type="PANTHER" id="PTHR33074:SF89">
    <property type="entry name" value="DUF1618 DOMAIN-CONTAINING PROTEIN"/>
    <property type="match status" value="1"/>
</dbReference>
<dbReference type="InterPro" id="IPR011676">
    <property type="entry name" value="DUF1618"/>
</dbReference>
<dbReference type="EMBL" id="CM000882">
    <property type="protein sequence ID" value="KQJ99051.1"/>
    <property type="molecule type" value="Genomic_DNA"/>
</dbReference>
<keyword evidence="4" id="KW-1185">Reference proteome</keyword>